<sequence length="93" mass="11122">MQHWYVYIVRCADGSFYTGVTTDLQRREREHNGCGRLGARYTRARRPVQLVWAEVQEGRSAALKREYEIKRLRRVEKLKLVETGREIMPEIKR</sequence>
<dbReference type="PANTHER" id="PTHR34477:SF1">
    <property type="entry name" value="UPF0213 PROTEIN YHBQ"/>
    <property type="match status" value="1"/>
</dbReference>
<dbReference type="InterPro" id="IPR050190">
    <property type="entry name" value="UPF0213_domain"/>
</dbReference>
<proteinExistence type="inferred from homology"/>
<dbReference type="PROSITE" id="PS50164">
    <property type="entry name" value="GIY_YIG"/>
    <property type="match status" value="1"/>
</dbReference>
<dbReference type="CDD" id="cd10456">
    <property type="entry name" value="GIY-YIG_UPF0213"/>
    <property type="match status" value="1"/>
</dbReference>
<dbReference type="Pfam" id="PF01541">
    <property type="entry name" value="GIY-YIG"/>
    <property type="match status" value="1"/>
</dbReference>
<evidence type="ECO:0000313" key="4">
    <source>
        <dbReference type="Proteomes" id="UP000629025"/>
    </source>
</evidence>
<comment type="caution">
    <text evidence="3">The sequence shown here is derived from an EMBL/GenBank/DDBJ whole genome shotgun (WGS) entry which is preliminary data.</text>
</comment>
<name>A0ABQ1KK43_9GAMM</name>
<dbReference type="RefSeq" id="WP_188749576.1">
    <property type="nucleotide sequence ID" value="NZ_BMIJ01000006.1"/>
</dbReference>
<evidence type="ECO:0000313" key="3">
    <source>
        <dbReference type="EMBL" id="GGC01005.1"/>
    </source>
</evidence>
<gene>
    <name evidence="3" type="ORF">GCM10011352_28960</name>
</gene>
<reference evidence="4" key="1">
    <citation type="journal article" date="2019" name="Int. J. Syst. Evol. Microbiol.">
        <title>The Global Catalogue of Microorganisms (GCM) 10K type strain sequencing project: providing services to taxonomists for standard genome sequencing and annotation.</title>
        <authorList>
            <consortium name="The Broad Institute Genomics Platform"/>
            <consortium name="The Broad Institute Genome Sequencing Center for Infectious Disease"/>
            <person name="Wu L."/>
            <person name="Ma J."/>
        </authorList>
    </citation>
    <scope>NUCLEOTIDE SEQUENCE [LARGE SCALE GENOMIC DNA]</scope>
    <source>
        <strain evidence="4">CGMCC 1.15341</strain>
    </source>
</reference>
<dbReference type="EMBL" id="BMIJ01000006">
    <property type="protein sequence ID" value="GGC01005.1"/>
    <property type="molecule type" value="Genomic_DNA"/>
</dbReference>
<dbReference type="InterPro" id="IPR035901">
    <property type="entry name" value="GIY-YIG_endonuc_sf"/>
</dbReference>
<dbReference type="InterPro" id="IPR000305">
    <property type="entry name" value="GIY-YIG_endonuc"/>
</dbReference>
<keyword evidence="4" id="KW-1185">Reference proteome</keyword>
<dbReference type="Gene3D" id="3.40.1440.10">
    <property type="entry name" value="GIY-YIG endonuclease"/>
    <property type="match status" value="1"/>
</dbReference>
<dbReference type="SUPFAM" id="SSF82771">
    <property type="entry name" value="GIY-YIG endonuclease"/>
    <property type="match status" value="1"/>
</dbReference>
<comment type="similarity">
    <text evidence="1">Belongs to the UPF0213 family.</text>
</comment>
<protein>
    <submittedName>
        <fullName evidence="3">UPF0213 protein</fullName>
    </submittedName>
</protein>
<organism evidence="3 4">
    <name type="scientific">Marinobacterium zhoushanense</name>
    <dbReference type="NCBI Taxonomy" id="1679163"/>
    <lineage>
        <taxon>Bacteria</taxon>
        <taxon>Pseudomonadati</taxon>
        <taxon>Pseudomonadota</taxon>
        <taxon>Gammaproteobacteria</taxon>
        <taxon>Oceanospirillales</taxon>
        <taxon>Oceanospirillaceae</taxon>
        <taxon>Marinobacterium</taxon>
    </lineage>
</organism>
<accession>A0ABQ1KK43</accession>
<evidence type="ECO:0000259" key="2">
    <source>
        <dbReference type="PROSITE" id="PS50164"/>
    </source>
</evidence>
<feature type="domain" description="GIY-YIG" evidence="2">
    <location>
        <begin position="2"/>
        <end position="79"/>
    </location>
</feature>
<evidence type="ECO:0000256" key="1">
    <source>
        <dbReference type="ARBA" id="ARBA00007435"/>
    </source>
</evidence>
<dbReference type="PANTHER" id="PTHR34477">
    <property type="entry name" value="UPF0213 PROTEIN YHBQ"/>
    <property type="match status" value="1"/>
</dbReference>
<dbReference type="Proteomes" id="UP000629025">
    <property type="component" value="Unassembled WGS sequence"/>
</dbReference>